<feature type="transmembrane region" description="Helical" evidence="2">
    <location>
        <begin position="27"/>
        <end position="46"/>
    </location>
</feature>
<name>A0A915ANH2_PARUN</name>
<feature type="region of interest" description="Disordered" evidence="1">
    <location>
        <begin position="179"/>
        <end position="230"/>
    </location>
</feature>
<evidence type="ECO:0000313" key="3">
    <source>
        <dbReference type="Proteomes" id="UP000887569"/>
    </source>
</evidence>
<organism evidence="3 5">
    <name type="scientific">Parascaris univalens</name>
    <name type="common">Nematode worm</name>
    <dbReference type="NCBI Taxonomy" id="6257"/>
    <lineage>
        <taxon>Eukaryota</taxon>
        <taxon>Metazoa</taxon>
        <taxon>Ecdysozoa</taxon>
        <taxon>Nematoda</taxon>
        <taxon>Chromadorea</taxon>
        <taxon>Rhabditida</taxon>
        <taxon>Spirurina</taxon>
        <taxon>Ascaridomorpha</taxon>
        <taxon>Ascaridoidea</taxon>
        <taxon>Ascarididae</taxon>
        <taxon>Parascaris</taxon>
    </lineage>
</organism>
<keyword evidence="2" id="KW-0472">Membrane</keyword>
<protein>
    <submittedName>
        <fullName evidence="4 5">Uncharacterized protein</fullName>
    </submittedName>
</protein>
<sequence>MAYLSKDQEVAMQVKSSCNLTLETKTLIWASVTLTLLIITNLYTSIAFKKDISMIIIPLIENIWMSVGYGLLIYGFISRRFKPLSFLLIATVPSLLLRFIGILMCIMIAVFPDSYTRKLNRLGDYVEEERVRLTAIILVSISLVLEALEIVTAVYVLICRYHLKAVCAQRRRREAAASRRLQQRSVGPSQSLEEQSPLKQCDQTNTSPQQPSGGSIVLSLKSSLVEKQLS</sequence>
<evidence type="ECO:0000256" key="2">
    <source>
        <dbReference type="SAM" id="Phobius"/>
    </source>
</evidence>
<keyword evidence="3" id="KW-1185">Reference proteome</keyword>
<keyword evidence="2" id="KW-1133">Transmembrane helix</keyword>
<dbReference type="WBParaSite" id="PgR010_g176_t02">
    <property type="protein sequence ID" value="PgR010_g176_t02"/>
    <property type="gene ID" value="PgR010_g176"/>
</dbReference>
<evidence type="ECO:0000313" key="5">
    <source>
        <dbReference type="WBParaSite" id="PgR010_g176_t02"/>
    </source>
</evidence>
<dbReference type="AlphaFoldDB" id="A0A915ANH2"/>
<reference evidence="4 5" key="1">
    <citation type="submission" date="2022-11" db="UniProtKB">
        <authorList>
            <consortium name="WormBaseParasite"/>
        </authorList>
    </citation>
    <scope>IDENTIFICATION</scope>
</reference>
<feature type="transmembrane region" description="Helical" evidence="2">
    <location>
        <begin position="86"/>
        <end position="111"/>
    </location>
</feature>
<dbReference type="WBParaSite" id="PgR010_g176_t01">
    <property type="protein sequence ID" value="PgR010_g176_t01"/>
    <property type="gene ID" value="PgR010_g176"/>
</dbReference>
<feature type="compositionally biased region" description="Polar residues" evidence="1">
    <location>
        <begin position="185"/>
        <end position="213"/>
    </location>
</feature>
<evidence type="ECO:0000313" key="4">
    <source>
        <dbReference type="WBParaSite" id="PgR010_g176_t01"/>
    </source>
</evidence>
<dbReference type="Proteomes" id="UP000887569">
    <property type="component" value="Unplaced"/>
</dbReference>
<proteinExistence type="predicted"/>
<feature type="transmembrane region" description="Helical" evidence="2">
    <location>
        <begin position="52"/>
        <end position="74"/>
    </location>
</feature>
<keyword evidence="2" id="KW-0812">Transmembrane</keyword>
<evidence type="ECO:0000256" key="1">
    <source>
        <dbReference type="SAM" id="MobiDB-lite"/>
    </source>
</evidence>
<feature type="transmembrane region" description="Helical" evidence="2">
    <location>
        <begin position="131"/>
        <end position="163"/>
    </location>
</feature>
<accession>A0A915ANH2</accession>